<dbReference type="InterPro" id="IPR037069">
    <property type="entry name" value="AcylCoA_DH/ox_N_sf"/>
</dbReference>
<dbReference type="InterPro" id="IPR036250">
    <property type="entry name" value="AcylCo_DH-like_C"/>
</dbReference>
<keyword evidence="2" id="KW-0812">Transmembrane</keyword>
<dbReference type="InterPro" id="IPR013107">
    <property type="entry name" value="Acyl-CoA_DH_C"/>
</dbReference>
<sequence>MKTDVDPNLLERIRSIGPILKANLAEGERLRHLPQESFDALSGSELLTMLTPKSLGGMELDPVSYATVIEEAVRFDSAAAWTITNPLLWAFFCSRLPEQGAEELLGQDPRALFAASITPPMRAVPVDGGFQITGDGRFASNCHHARWIASVCAVNDGEATPNKVIWAYISREDCQILDTWDVLGMRATGSDDIRVDNAFVPTQRAFPFTPEITLGPRFQGPLYRFSFIGIVTAALTPVMLGIARVAIDETTALAKAKTATGGNSVLWMNPSVQSQIGQAVATLRAARALLYNTLDDVWQWVSSGQEVTVDQRADLLLAATNASESAVRVVERMHTLAGTSAIYSGNPIERCFRDIQVARQHRFYTESRYETFGRMYFGLEPDYGMVML</sequence>
<keyword evidence="2" id="KW-1133">Transmembrane helix</keyword>
<evidence type="ECO:0000313" key="5">
    <source>
        <dbReference type="EMBL" id="CUV01928.1"/>
    </source>
</evidence>
<name>A0A160V864_9ZZZZ</name>
<dbReference type="SUPFAM" id="SSF47203">
    <property type="entry name" value="Acyl-CoA dehydrogenase C-terminal domain-like"/>
    <property type="match status" value="1"/>
</dbReference>
<dbReference type="GO" id="GO:0003995">
    <property type="term" value="F:acyl-CoA dehydrogenase activity"/>
    <property type="evidence" value="ECO:0007669"/>
    <property type="project" value="TreeGrafter"/>
</dbReference>
<evidence type="ECO:0000256" key="1">
    <source>
        <dbReference type="ARBA" id="ARBA00023002"/>
    </source>
</evidence>
<dbReference type="GO" id="GO:0050660">
    <property type="term" value="F:flavin adenine dinucleotide binding"/>
    <property type="evidence" value="ECO:0007669"/>
    <property type="project" value="InterPro"/>
</dbReference>
<dbReference type="InterPro" id="IPR046373">
    <property type="entry name" value="Acyl-CoA_Oxase/DH_mid-dom_sf"/>
</dbReference>
<dbReference type="EMBL" id="FAXA01000151">
    <property type="protein sequence ID" value="CUV01928.1"/>
    <property type="molecule type" value="Genomic_DNA"/>
</dbReference>
<dbReference type="AlphaFoldDB" id="A0A160V864"/>
<evidence type="ECO:0000259" key="3">
    <source>
        <dbReference type="Pfam" id="PF02771"/>
    </source>
</evidence>
<keyword evidence="1" id="KW-0560">Oxidoreductase</keyword>
<keyword evidence="2" id="KW-0472">Membrane</keyword>
<feature type="domain" description="Acyl-CoA dehydrogenase/oxidase N-terminal" evidence="3">
    <location>
        <begin position="24"/>
        <end position="83"/>
    </location>
</feature>
<dbReference type="SUPFAM" id="SSF56645">
    <property type="entry name" value="Acyl-CoA dehydrogenase NM domain-like"/>
    <property type="match status" value="1"/>
</dbReference>
<accession>A0A160V864</accession>
<evidence type="ECO:0000256" key="2">
    <source>
        <dbReference type="SAM" id="Phobius"/>
    </source>
</evidence>
<proteinExistence type="predicted"/>
<organism evidence="5">
    <name type="scientific">hydrothermal vent metagenome</name>
    <dbReference type="NCBI Taxonomy" id="652676"/>
    <lineage>
        <taxon>unclassified sequences</taxon>
        <taxon>metagenomes</taxon>
        <taxon>ecological metagenomes</taxon>
    </lineage>
</organism>
<evidence type="ECO:0000259" key="4">
    <source>
        <dbReference type="Pfam" id="PF08028"/>
    </source>
</evidence>
<reference evidence="5" key="1">
    <citation type="submission" date="2015-10" db="EMBL/GenBank/DDBJ databases">
        <authorList>
            <person name="Gilbert D.G."/>
        </authorList>
    </citation>
    <scope>NUCLEOTIDE SEQUENCE</scope>
</reference>
<dbReference type="Gene3D" id="1.20.140.10">
    <property type="entry name" value="Butyryl-CoA Dehydrogenase, subunit A, domain 3"/>
    <property type="match status" value="1"/>
</dbReference>
<dbReference type="PANTHER" id="PTHR43884">
    <property type="entry name" value="ACYL-COA DEHYDROGENASE"/>
    <property type="match status" value="1"/>
</dbReference>
<dbReference type="Gene3D" id="2.40.110.10">
    <property type="entry name" value="Butyryl-CoA Dehydrogenase, subunit A, domain 2"/>
    <property type="match status" value="1"/>
</dbReference>
<gene>
    <name evidence="5" type="ORF">MGWOODY_Clf1604</name>
</gene>
<protein>
    <submittedName>
        <fullName evidence="5">Uncharacterized protein</fullName>
    </submittedName>
</protein>
<dbReference type="Pfam" id="PF02771">
    <property type="entry name" value="Acyl-CoA_dh_N"/>
    <property type="match status" value="1"/>
</dbReference>
<dbReference type="PANTHER" id="PTHR43884:SF25">
    <property type="entry name" value="ACYL-COA DEHYDROGENASE YDBM-RELATED"/>
    <property type="match status" value="1"/>
</dbReference>
<dbReference type="PIRSF" id="PIRSF016578">
    <property type="entry name" value="HsaA"/>
    <property type="match status" value="1"/>
</dbReference>
<feature type="transmembrane region" description="Helical" evidence="2">
    <location>
        <begin position="222"/>
        <end position="247"/>
    </location>
</feature>
<dbReference type="Gene3D" id="1.10.540.10">
    <property type="entry name" value="Acyl-CoA dehydrogenase/oxidase, N-terminal domain"/>
    <property type="match status" value="1"/>
</dbReference>
<dbReference type="Pfam" id="PF08028">
    <property type="entry name" value="Acyl-CoA_dh_2"/>
    <property type="match status" value="1"/>
</dbReference>
<dbReference type="InterPro" id="IPR009100">
    <property type="entry name" value="AcylCoA_DH/oxidase_NM_dom_sf"/>
</dbReference>
<feature type="domain" description="Acyl-CoA dehydrogenase C-terminal" evidence="4">
    <location>
        <begin position="236"/>
        <end position="364"/>
    </location>
</feature>
<dbReference type="InterPro" id="IPR013786">
    <property type="entry name" value="AcylCoA_DH/ox_N"/>
</dbReference>